<evidence type="ECO:0000313" key="5">
    <source>
        <dbReference type="Proteomes" id="UP000481858"/>
    </source>
</evidence>
<accession>A0A7C8ILK7</accession>
<feature type="region of interest" description="Disordered" evidence="2">
    <location>
        <begin position="540"/>
        <end position="583"/>
    </location>
</feature>
<dbReference type="InParanoid" id="A0A7C8ILK7"/>
<dbReference type="PANTHER" id="PTHR15715">
    <property type="entry name" value="CENTROSOMAL PROTEIN OF 170 KDA"/>
    <property type="match status" value="1"/>
</dbReference>
<dbReference type="InterPro" id="IPR008984">
    <property type="entry name" value="SMAD_FHA_dom_sf"/>
</dbReference>
<dbReference type="GO" id="GO:0005737">
    <property type="term" value="C:cytoplasm"/>
    <property type="evidence" value="ECO:0007669"/>
    <property type="project" value="TreeGrafter"/>
</dbReference>
<dbReference type="InterPro" id="IPR000253">
    <property type="entry name" value="FHA_dom"/>
</dbReference>
<sequence length="1044" mass="114299">MTAVASPPTFTQHNRPSWGVNGMNGGHAGQIMNPDDLNRVLVSRKGLPRNNSSSSISSTSSTSSTSTVATSTSQTNGAPVAPSGDVGSWPNTATAAQRKRPQSKTPWQNGKPDPQSDFVRMAPGRTQLMNGLNGSGPLHAAPSIVPSQGQMASQQAMPRPIESLPVGGNLPVLYLLSLNGTFERKTISVPFSPDTLRIGRQTNAKTVPTAVNGFFDSKVLSRQHAEIWADRQGKIWIRDVKSSNGTFVNGTRLSQENRESDPHELQTGDHLELGIDIVSEDQKTVVHHKVAAKVEHAGYYNASSNLLDVNFGDLDPTNGPMMMMGPQNAVPLRQRTGSQSSMTNNGRMVQGGAVMGPQANGIPQRGFFFSPISTEQIVKKLQNEMRNARLQSQDLGRTDHFVHALLSKEDVKDIERPEGPEPSKPVVNGGSLSFRSDNKTRFSDPPAPPPQQPLPEKPDIPSLKRGITERAKPHSQNMSPIRHEGNGSQILQLTEALSNAKKEIESQTSRMRDLEEMLHRERQARELAEDLARRLEKHLEEASPNAIIPPPEAPEAEETPLDAAFQPPNDETNPSELVDTPMPDADKVAPLDAGVIEASASQLHAQIESLVLEIKDLRQELDIFKQRAETAESERDAERKTLAEMALQIRQDAEARELAEKEKFFEEARNDDAASDSEANISSETAGTPSNSRQGRRMSSDSLDHPLLSQSTTIAPSTATASPGALTRNHVFTNSIPYASMIGVVLMGVGLMAYINGASIPTHLASNNYIASSILDIMSSSSTLSEQSEASRLGSMVGSGNDIYEVYGYASESGIIDKFQSRPWLNSGLASLDQIIDDTSKYALDGCFVSLVGRDRSTTGSAVELATRQISRQEEELRSRAQYPVLYAQDRPSKEYAEIWHHLVEDVAKSLCPLTKDATKVDVDASADRCLEVIEAVKEITSPSKPTQHYFFIAGLDRAYDPTLGLFQENPEESEAEILERRVKQREQYQLTEEERKQRGKVKRMVDALIRLFKGKGKLVFVVGPDSVAIEEVMATEFFPLYTI</sequence>
<feature type="region of interest" description="Disordered" evidence="2">
    <location>
        <begin position="665"/>
        <end position="708"/>
    </location>
</feature>
<dbReference type="InterPro" id="IPR051176">
    <property type="entry name" value="Cent_Immune-Sig_Mod"/>
</dbReference>
<gene>
    <name evidence="4" type="ORF">GQX73_g9452</name>
</gene>
<dbReference type="Pfam" id="PF00498">
    <property type="entry name" value="FHA"/>
    <property type="match status" value="1"/>
</dbReference>
<comment type="caution">
    <text evidence="4">The sequence shown here is derived from an EMBL/GenBank/DDBJ whole genome shotgun (WGS) entry which is preliminary data.</text>
</comment>
<dbReference type="EMBL" id="WUBL01000165">
    <property type="protein sequence ID" value="KAF2964123.1"/>
    <property type="molecule type" value="Genomic_DNA"/>
</dbReference>
<dbReference type="Proteomes" id="UP000481858">
    <property type="component" value="Unassembled WGS sequence"/>
</dbReference>
<evidence type="ECO:0000256" key="1">
    <source>
        <dbReference type="SAM" id="Coils"/>
    </source>
</evidence>
<dbReference type="SUPFAM" id="SSF49879">
    <property type="entry name" value="SMAD/FHA domain"/>
    <property type="match status" value="1"/>
</dbReference>
<feature type="region of interest" description="Disordered" evidence="2">
    <location>
        <begin position="408"/>
        <end position="462"/>
    </location>
</feature>
<feature type="compositionally biased region" description="Basic and acidic residues" evidence="2">
    <location>
        <begin position="408"/>
        <end position="421"/>
    </location>
</feature>
<dbReference type="PANTHER" id="PTHR15715:SF37">
    <property type="entry name" value="LD47843P"/>
    <property type="match status" value="1"/>
</dbReference>
<keyword evidence="5" id="KW-1185">Reference proteome</keyword>
<dbReference type="Gene3D" id="2.60.200.20">
    <property type="match status" value="1"/>
</dbReference>
<protein>
    <recommendedName>
        <fullName evidence="3">FHA domain-containing protein</fullName>
    </recommendedName>
</protein>
<proteinExistence type="predicted"/>
<feature type="compositionally biased region" description="Low complexity" evidence="2">
    <location>
        <begin position="52"/>
        <end position="75"/>
    </location>
</feature>
<feature type="coiled-coil region" evidence="1">
    <location>
        <begin position="600"/>
        <end position="648"/>
    </location>
</feature>
<dbReference type="OrthoDB" id="687730at2759"/>
<feature type="compositionally biased region" description="Polar residues" evidence="2">
    <location>
        <begin position="677"/>
        <end position="693"/>
    </location>
</feature>
<keyword evidence="1" id="KW-0175">Coiled coil</keyword>
<feature type="domain" description="FHA" evidence="3">
    <location>
        <begin position="196"/>
        <end position="253"/>
    </location>
</feature>
<feature type="region of interest" description="Disordered" evidence="2">
    <location>
        <begin position="1"/>
        <end position="120"/>
    </location>
</feature>
<dbReference type="FunFam" id="2.60.200.20:FF:000127">
    <property type="entry name" value="Uncharacterized protein C3H7.13"/>
    <property type="match status" value="1"/>
</dbReference>
<evidence type="ECO:0000313" key="4">
    <source>
        <dbReference type="EMBL" id="KAF2964123.1"/>
    </source>
</evidence>
<name>A0A7C8ILK7_9PEZI</name>
<dbReference type="CDD" id="cd22679">
    <property type="entry name" value="FHA_SLMAP"/>
    <property type="match status" value="1"/>
</dbReference>
<evidence type="ECO:0000259" key="3">
    <source>
        <dbReference type="PROSITE" id="PS50006"/>
    </source>
</evidence>
<dbReference type="PROSITE" id="PS50006">
    <property type="entry name" value="FHA_DOMAIN"/>
    <property type="match status" value="1"/>
</dbReference>
<dbReference type="SMART" id="SM00240">
    <property type="entry name" value="FHA"/>
    <property type="match status" value="1"/>
</dbReference>
<organism evidence="4 5">
    <name type="scientific">Xylaria multiplex</name>
    <dbReference type="NCBI Taxonomy" id="323545"/>
    <lineage>
        <taxon>Eukaryota</taxon>
        <taxon>Fungi</taxon>
        <taxon>Dikarya</taxon>
        <taxon>Ascomycota</taxon>
        <taxon>Pezizomycotina</taxon>
        <taxon>Sordariomycetes</taxon>
        <taxon>Xylariomycetidae</taxon>
        <taxon>Xylariales</taxon>
        <taxon>Xylariaceae</taxon>
        <taxon>Xylaria</taxon>
    </lineage>
</organism>
<reference evidence="4 5" key="1">
    <citation type="submission" date="2019-12" db="EMBL/GenBank/DDBJ databases">
        <title>Draft genome sequence of the ascomycete Xylaria multiplex DSM 110363.</title>
        <authorList>
            <person name="Buettner E."/>
            <person name="Kellner H."/>
        </authorList>
    </citation>
    <scope>NUCLEOTIDE SEQUENCE [LARGE SCALE GENOMIC DNA]</scope>
    <source>
        <strain evidence="4 5">DSM 110363</strain>
    </source>
</reference>
<evidence type="ECO:0000256" key="2">
    <source>
        <dbReference type="SAM" id="MobiDB-lite"/>
    </source>
</evidence>
<dbReference type="AlphaFoldDB" id="A0A7C8ILK7"/>
<feature type="compositionally biased region" description="Pro residues" evidence="2">
    <location>
        <begin position="445"/>
        <end position="455"/>
    </location>
</feature>